<evidence type="ECO:0000256" key="2">
    <source>
        <dbReference type="PIRSR" id="PIRSR620019-2"/>
    </source>
</evidence>
<dbReference type="OrthoDB" id="9794407at2"/>
<dbReference type="InterPro" id="IPR001451">
    <property type="entry name" value="Hexapep"/>
</dbReference>
<dbReference type="GO" id="GO:0016740">
    <property type="term" value="F:transferase activity"/>
    <property type="evidence" value="ECO:0007669"/>
    <property type="project" value="UniProtKB-KW"/>
</dbReference>
<dbReference type="PANTHER" id="PTHR43300">
    <property type="entry name" value="ACETYLTRANSFERASE"/>
    <property type="match status" value="1"/>
</dbReference>
<dbReference type="InterPro" id="IPR050179">
    <property type="entry name" value="Trans_hexapeptide_repeat"/>
</dbReference>
<dbReference type="SUPFAM" id="SSF51161">
    <property type="entry name" value="Trimeric LpxA-like enzymes"/>
    <property type="match status" value="1"/>
</dbReference>
<organism evidence="4 5">
    <name type="scientific">Salipaludibacillus neizhouensis</name>
    <dbReference type="NCBI Taxonomy" id="885475"/>
    <lineage>
        <taxon>Bacteria</taxon>
        <taxon>Bacillati</taxon>
        <taxon>Bacillota</taxon>
        <taxon>Bacilli</taxon>
        <taxon>Bacillales</taxon>
        <taxon>Bacillaceae</taxon>
    </lineage>
</organism>
<feature type="site" description="Increases basicity of active site His" evidence="1">
    <location>
        <position position="135"/>
    </location>
</feature>
<dbReference type="Gene3D" id="2.160.10.10">
    <property type="entry name" value="Hexapeptide repeat proteins"/>
    <property type="match status" value="1"/>
</dbReference>
<gene>
    <name evidence="4" type="ORF">CR203_03415</name>
</gene>
<keyword evidence="5" id="KW-1185">Reference proteome</keyword>
<evidence type="ECO:0000259" key="3">
    <source>
        <dbReference type="Pfam" id="PF17836"/>
    </source>
</evidence>
<dbReference type="NCBIfam" id="TIGR03570">
    <property type="entry name" value="NeuD_NnaD"/>
    <property type="match status" value="1"/>
</dbReference>
<evidence type="ECO:0000256" key="1">
    <source>
        <dbReference type="PIRSR" id="PIRSR620019-1"/>
    </source>
</evidence>
<accession>A0A3A9KA71</accession>
<proteinExistence type="predicted"/>
<feature type="binding site" evidence="2">
    <location>
        <position position="67"/>
    </location>
    <ligand>
        <name>substrate</name>
    </ligand>
</feature>
<protein>
    <submittedName>
        <fullName evidence="4">Transferase</fullName>
    </submittedName>
</protein>
<keyword evidence="4" id="KW-0808">Transferase</keyword>
<evidence type="ECO:0000313" key="5">
    <source>
        <dbReference type="Proteomes" id="UP000281498"/>
    </source>
</evidence>
<reference evidence="4 5" key="1">
    <citation type="submission" date="2017-10" db="EMBL/GenBank/DDBJ databases">
        <title>Bacillus sp. nov., a halophilic bacterium isolated from a Keqin Lake.</title>
        <authorList>
            <person name="Wang H."/>
        </authorList>
    </citation>
    <scope>NUCLEOTIDE SEQUENCE [LARGE SCALE GENOMIC DNA]</scope>
    <source>
        <strain evidence="4 5">KCTC 13187</strain>
    </source>
</reference>
<dbReference type="PANTHER" id="PTHR43300:SF7">
    <property type="entry name" value="UDP-N-ACETYLBACILLOSAMINE N-ACETYLTRANSFERASE"/>
    <property type="match status" value="1"/>
</dbReference>
<dbReference type="Proteomes" id="UP000281498">
    <property type="component" value="Unassembled WGS sequence"/>
</dbReference>
<dbReference type="Pfam" id="PF17836">
    <property type="entry name" value="PglD_N"/>
    <property type="match status" value="1"/>
</dbReference>
<feature type="active site" description="Proton acceptor" evidence="1">
    <location>
        <position position="134"/>
    </location>
</feature>
<dbReference type="RefSeq" id="WP_110936262.1">
    <property type="nucleotide sequence ID" value="NZ_KZ614146.1"/>
</dbReference>
<feature type="domain" description="PglD N-terminal" evidence="3">
    <location>
        <begin position="2"/>
        <end position="75"/>
    </location>
</feature>
<dbReference type="AlphaFoldDB" id="A0A3A9KA71"/>
<dbReference type="InterPro" id="IPR041561">
    <property type="entry name" value="PglD_N"/>
</dbReference>
<dbReference type="InterPro" id="IPR011004">
    <property type="entry name" value="Trimer_LpxA-like_sf"/>
</dbReference>
<dbReference type="Pfam" id="PF00132">
    <property type="entry name" value="Hexapep"/>
    <property type="match status" value="2"/>
</dbReference>
<dbReference type="InterPro" id="IPR020019">
    <property type="entry name" value="AcTrfase_PglD-like"/>
</dbReference>
<dbReference type="EMBL" id="PDOE01000001">
    <property type="protein sequence ID" value="RKL69099.1"/>
    <property type="molecule type" value="Genomic_DNA"/>
</dbReference>
<name>A0A3A9KA71_9BACI</name>
<sequence length="210" mass="22416">MIGIIGSGGHAKVILDIFLKSLPFEQITFFSSNPSVQTFEGFPLYTDSIENHHLIDSKIDTWHIAIGDQNIRKEKITFLLNKNFFMTSAIHHKSIISESSKIGNGTSIMAGAVVNPQTTIGKGCVINTSASVDHDCKIDDYVNVGPGSILTGNVYIGKLTDIGAGVTIIPNIKIGKNCRIGAGAVVISNIPDNSVCVGVPAKVIRTNKPL</sequence>
<dbReference type="Gene3D" id="3.40.50.20">
    <property type="match status" value="1"/>
</dbReference>
<comment type="caution">
    <text evidence="4">The sequence shown here is derived from an EMBL/GenBank/DDBJ whole genome shotgun (WGS) entry which is preliminary data.</text>
</comment>
<dbReference type="CDD" id="cd03360">
    <property type="entry name" value="LbH_AT_putative"/>
    <property type="match status" value="1"/>
</dbReference>
<evidence type="ECO:0000313" key="4">
    <source>
        <dbReference type="EMBL" id="RKL69099.1"/>
    </source>
</evidence>